<dbReference type="eggNOG" id="COG4191">
    <property type="taxonomic scope" value="Bacteria"/>
</dbReference>
<dbReference type="EC" id="2.7.13.3" evidence="3"/>
<organism evidence="13 14">
    <name type="scientific">Oscillochloris trichoides DG-6</name>
    <dbReference type="NCBI Taxonomy" id="765420"/>
    <lineage>
        <taxon>Bacteria</taxon>
        <taxon>Bacillati</taxon>
        <taxon>Chloroflexota</taxon>
        <taxon>Chloroflexia</taxon>
        <taxon>Chloroflexales</taxon>
        <taxon>Chloroflexineae</taxon>
        <taxon>Oscillochloridaceae</taxon>
        <taxon>Oscillochloris</taxon>
    </lineage>
</organism>
<evidence type="ECO:0000256" key="9">
    <source>
        <dbReference type="PROSITE-ProRule" id="PRU00169"/>
    </source>
</evidence>
<dbReference type="OrthoDB" id="9809348at2"/>
<proteinExistence type="inferred from homology"/>
<dbReference type="GO" id="GO:0000155">
    <property type="term" value="F:phosphorelay sensor kinase activity"/>
    <property type="evidence" value="ECO:0007669"/>
    <property type="project" value="InterPro"/>
</dbReference>
<evidence type="ECO:0000256" key="6">
    <source>
        <dbReference type="ARBA" id="ARBA00022777"/>
    </source>
</evidence>
<dbReference type="Gene3D" id="3.30.565.10">
    <property type="entry name" value="Histidine kinase-like ATPase, C-terminal domain"/>
    <property type="match status" value="1"/>
</dbReference>
<dbReference type="Pfam" id="PF00512">
    <property type="entry name" value="HisKA"/>
    <property type="match status" value="1"/>
</dbReference>
<dbReference type="Gene3D" id="1.10.287.130">
    <property type="match status" value="1"/>
</dbReference>
<dbReference type="InterPro" id="IPR003594">
    <property type="entry name" value="HATPase_dom"/>
</dbReference>
<dbReference type="InterPro" id="IPR001610">
    <property type="entry name" value="PAC"/>
</dbReference>
<evidence type="ECO:0000256" key="8">
    <source>
        <dbReference type="ARBA" id="ARBA00074306"/>
    </source>
</evidence>
<dbReference type="PROSITE" id="PS50109">
    <property type="entry name" value="HIS_KIN"/>
    <property type="match status" value="1"/>
</dbReference>
<dbReference type="PRINTS" id="PR00344">
    <property type="entry name" value="BCTRLSENSOR"/>
</dbReference>
<dbReference type="PANTHER" id="PTHR43047">
    <property type="entry name" value="TWO-COMPONENT HISTIDINE PROTEIN KINASE"/>
    <property type="match status" value="1"/>
</dbReference>
<dbReference type="InterPro" id="IPR001789">
    <property type="entry name" value="Sig_transdc_resp-reg_receiver"/>
</dbReference>
<evidence type="ECO:0000256" key="3">
    <source>
        <dbReference type="ARBA" id="ARBA00012438"/>
    </source>
</evidence>
<keyword evidence="5" id="KW-0808">Transferase</keyword>
<dbReference type="SUPFAM" id="SSF47384">
    <property type="entry name" value="Homodimeric domain of signal transducing histidine kinase"/>
    <property type="match status" value="1"/>
</dbReference>
<dbReference type="HOGENOM" id="CLU_341563_0_0_0"/>
<evidence type="ECO:0000256" key="7">
    <source>
        <dbReference type="ARBA" id="ARBA00023012"/>
    </source>
</evidence>
<evidence type="ECO:0000256" key="5">
    <source>
        <dbReference type="ARBA" id="ARBA00022679"/>
    </source>
</evidence>
<dbReference type="Pfam" id="PF02518">
    <property type="entry name" value="HATPase_c"/>
    <property type="match status" value="1"/>
</dbReference>
<sequence length="830" mass="91740">MPLSFLSWLVDMSAGMLSWALVRKRTLETVPIARTLLIEQMHDAVLVADVKGRILDANPQACQLFQPPSTSIIGKPVATIIPALVPLLAVTDLSGRTEIRLDQSPPIILEADITALHDGHDSPLGWLIVLRDITLPARQSRYQQVLSDCSQLLLRENQPTINSSTLIDRVLGMLRRAAGVTRIDICQNMLDENGELAAHTVAEEHHTDVPAFPLEYCIPWSQIPHLRDKLIAGQLVCGPVGQLFAAFPATVQKLQTGGVEDLLLLPLYGNDGWWGILRASSSRSDQVWDAPLIKFLCSAADMIAAAIRQWETLRTIQEREHFIQRVTQATPDLIYVYDLQTDQVIYTNMEQGPGGMPLTAIIGRTSDADLSARELATRQAYLTQIINAADMQVCSLEYRLQQADGSNLWLLRRDTVFVRDAQGYPTQILGIVQDVTERHYRSEALLRAKEDAEAANRAKSTFLSMMSHELRTPLTAIIGYSQLLGQLMTVGDYEGVKSDLHHIYTSGKHLLALINDVIELSRIDSGQRNLDMRPVNIVDLVTEAVSMVRPLVTRNRNTLQIECPLDIPIVITDSLKVRQIILNLLNNAAKFTENGEITFTTIYDPQGEVPTLIFQIADTGIGIDQRQIPRIFDPFVQVDEALNRRYEGTGLGLALCRRLCEVLGGEISVQSTLGVGSIFTVRLPLCFQNSDFAPSTSACLPQPGPAACAMDAAGAKIVVVINDNSAASTMFNYLLAPEHVHIVHAPCSLRGIRLTHDLDPELIIIDPHMPNLENGMTIQAALKADPLLTSVPVISINTDDLYLDEESRTRLKRQLQQTLSLSRPSQEAVV</sequence>
<keyword evidence="14" id="KW-1185">Reference proteome</keyword>
<dbReference type="SUPFAM" id="SSF55781">
    <property type="entry name" value="GAF domain-like"/>
    <property type="match status" value="1"/>
</dbReference>
<dbReference type="CDD" id="cd00130">
    <property type="entry name" value="PAS"/>
    <property type="match status" value="1"/>
</dbReference>
<dbReference type="PANTHER" id="PTHR43047:SF63">
    <property type="entry name" value="HISTIDINE KINASE"/>
    <property type="match status" value="1"/>
</dbReference>
<dbReference type="eggNOG" id="COG2205">
    <property type="taxonomic scope" value="Bacteria"/>
</dbReference>
<dbReference type="InterPro" id="IPR003018">
    <property type="entry name" value="GAF"/>
</dbReference>
<dbReference type="InterPro" id="IPR035965">
    <property type="entry name" value="PAS-like_dom_sf"/>
</dbReference>
<dbReference type="InterPro" id="IPR011006">
    <property type="entry name" value="CheY-like_superfamily"/>
</dbReference>
<keyword evidence="7" id="KW-0902">Two-component regulatory system</keyword>
<dbReference type="InterPro" id="IPR029016">
    <property type="entry name" value="GAF-like_dom_sf"/>
</dbReference>
<comment type="similarity">
    <text evidence="2">In the N-terminal section; belongs to the phytochrome family.</text>
</comment>
<dbReference type="SUPFAM" id="SSF55874">
    <property type="entry name" value="ATPase domain of HSP90 chaperone/DNA topoisomerase II/histidine kinase"/>
    <property type="match status" value="1"/>
</dbReference>
<dbReference type="InterPro" id="IPR005467">
    <property type="entry name" value="His_kinase_dom"/>
</dbReference>
<dbReference type="SMART" id="SM00065">
    <property type="entry name" value="GAF"/>
    <property type="match status" value="1"/>
</dbReference>
<evidence type="ECO:0000259" key="11">
    <source>
        <dbReference type="PROSITE" id="PS50110"/>
    </source>
</evidence>
<dbReference type="SUPFAM" id="SSF55785">
    <property type="entry name" value="PYP-like sensor domain (PAS domain)"/>
    <property type="match status" value="2"/>
</dbReference>
<dbReference type="InterPro" id="IPR003661">
    <property type="entry name" value="HisK_dim/P_dom"/>
</dbReference>
<name>E1ICY7_9CHLR</name>
<dbReference type="SMART" id="SM00387">
    <property type="entry name" value="HATPase_c"/>
    <property type="match status" value="1"/>
</dbReference>
<dbReference type="Proteomes" id="UP000054010">
    <property type="component" value="Unassembled WGS sequence"/>
</dbReference>
<reference evidence="13 14" key="1">
    <citation type="journal article" date="2011" name="J. Bacteriol.">
        <title>Draft genome sequence of the anoxygenic filamentous phototrophic bacterium Oscillochloris trichoides subsp. DG-6.</title>
        <authorList>
            <person name="Kuznetsov B.B."/>
            <person name="Ivanovsky R.N."/>
            <person name="Keppen O.I."/>
            <person name="Sukhacheva M.V."/>
            <person name="Bumazhkin B.K."/>
            <person name="Patutina E.O."/>
            <person name="Beletsky A.V."/>
            <person name="Mardanov A.V."/>
            <person name="Baslerov R.V."/>
            <person name="Panteleeva A.N."/>
            <person name="Kolganova T.V."/>
            <person name="Ravin N.V."/>
            <person name="Skryabin K.G."/>
        </authorList>
    </citation>
    <scope>NUCLEOTIDE SEQUENCE [LARGE SCALE GENOMIC DNA]</scope>
    <source>
        <strain evidence="13 14">DG-6</strain>
    </source>
</reference>
<dbReference type="InterPro" id="IPR000014">
    <property type="entry name" value="PAS"/>
</dbReference>
<dbReference type="Gene3D" id="3.30.450.40">
    <property type="match status" value="1"/>
</dbReference>
<dbReference type="SUPFAM" id="SSF52172">
    <property type="entry name" value="CheY-like"/>
    <property type="match status" value="1"/>
</dbReference>
<evidence type="ECO:0000313" key="13">
    <source>
        <dbReference type="EMBL" id="EFO80957.1"/>
    </source>
</evidence>
<keyword evidence="4 9" id="KW-0597">Phosphoprotein</keyword>
<dbReference type="Gene3D" id="3.40.50.2300">
    <property type="match status" value="1"/>
</dbReference>
<feature type="domain" description="PAC" evidence="12">
    <location>
        <begin position="394"/>
        <end position="447"/>
    </location>
</feature>
<dbReference type="Gene3D" id="2.10.70.100">
    <property type="match status" value="1"/>
</dbReference>
<dbReference type="Pfam" id="PF13188">
    <property type="entry name" value="PAS_8"/>
    <property type="match status" value="1"/>
</dbReference>
<evidence type="ECO:0000313" key="14">
    <source>
        <dbReference type="Proteomes" id="UP000054010"/>
    </source>
</evidence>
<dbReference type="NCBIfam" id="TIGR00229">
    <property type="entry name" value="sensory_box"/>
    <property type="match status" value="1"/>
</dbReference>
<dbReference type="EMBL" id="ADVR01000033">
    <property type="protein sequence ID" value="EFO80957.1"/>
    <property type="molecule type" value="Genomic_DNA"/>
</dbReference>
<comment type="caution">
    <text evidence="13">The sequence shown here is derived from an EMBL/GenBank/DDBJ whole genome shotgun (WGS) entry which is preliminary data.</text>
</comment>
<dbReference type="FunFam" id="3.30.565.10:FF:000010">
    <property type="entry name" value="Sensor histidine kinase RcsC"/>
    <property type="match status" value="1"/>
</dbReference>
<protein>
    <recommendedName>
        <fullName evidence="8">Circadian input-output histidine kinase CikA</fullName>
        <ecNumber evidence="3">2.7.13.3</ecNumber>
    </recommendedName>
</protein>
<dbReference type="AlphaFoldDB" id="E1ICY7"/>
<evidence type="ECO:0000256" key="2">
    <source>
        <dbReference type="ARBA" id="ARBA00006402"/>
    </source>
</evidence>
<feature type="domain" description="Response regulatory" evidence="11">
    <location>
        <begin position="717"/>
        <end position="830"/>
    </location>
</feature>
<dbReference type="Gene3D" id="3.30.450.20">
    <property type="entry name" value="PAS domain"/>
    <property type="match status" value="1"/>
</dbReference>
<evidence type="ECO:0000256" key="1">
    <source>
        <dbReference type="ARBA" id="ARBA00000085"/>
    </source>
</evidence>
<gene>
    <name evidence="13" type="ORF">OSCT_1188</name>
</gene>
<dbReference type="InterPro" id="IPR036097">
    <property type="entry name" value="HisK_dim/P_sf"/>
</dbReference>
<dbReference type="InterPro" id="IPR000700">
    <property type="entry name" value="PAS-assoc_C"/>
</dbReference>
<dbReference type="SMART" id="SM00388">
    <property type="entry name" value="HisKA"/>
    <property type="match status" value="1"/>
</dbReference>
<dbReference type="PROSITE" id="PS50113">
    <property type="entry name" value="PAC"/>
    <property type="match status" value="1"/>
</dbReference>
<evidence type="ECO:0000256" key="4">
    <source>
        <dbReference type="ARBA" id="ARBA00022553"/>
    </source>
</evidence>
<dbReference type="GO" id="GO:0009927">
    <property type="term" value="F:histidine phosphotransfer kinase activity"/>
    <property type="evidence" value="ECO:0007669"/>
    <property type="project" value="TreeGrafter"/>
</dbReference>
<feature type="domain" description="Histidine kinase" evidence="10">
    <location>
        <begin position="465"/>
        <end position="687"/>
    </location>
</feature>
<dbReference type="SMART" id="SM00086">
    <property type="entry name" value="PAC"/>
    <property type="match status" value="2"/>
</dbReference>
<dbReference type="InterPro" id="IPR004358">
    <property type="entry name" value="Sig_transdc_His_kin-like_C"/>
</dbReference>
<dbReference type="PROSITE" id="PS50110">
    <property type="entry name" value="RESPONSE_REGULATORY"/>
    <property type="match status" value="1"/>
</dbReference>
<dbReference type="STRING" id="765420.OSCT_1188"/>
<dbReference type="CDD" id="cd16922">
    <property type="entry name" value="HATPase_EvgS-ArcB-TorS-like"/>
    <property type="match status" value="1"/>
</dbReference>
<dbReference type="GO" id="GO:0005886">
    <property type="term" value="C:plasma membrane"/>
    <property type="evidence" value="ECO:0007669"/>
    <property type="project" value="TreeGrafter"/>
</dbReference>
<feature type="modified residue" description="4-aspartylphosphate" evidence="9">
    <location>
        <position position="766"/>
    </location>
</feature>
<dbReference type="CDD" id="cd00082">
    <property type="entry name" value="HisKA"/>
    <property type="match status" value="1"/>
</dbReference>
<accession>E1ICY7</accession>
<keyword evidence="6 13" id="KW-0418">Kinase</keyword>
<evidence type="ECO:0000259" key="10">
    <source>
        <dbReference type="PROSITE" id="PS50109"/>
    </source>
</evidence>
<dbReference type="InterPro" id="IPR036890">
    <property type="entry name" value="HATPase_C_sf"/>
</dbReference>
<evidence type="ECO:0000259" key="12">
    <source>
        <dbReference type="PROSITE" id="PS50113"/>
    </source>
</evidence>
<comment type="catalytic activity">
    <reaction evidence="1">
        <text>ATP + protein L-histidine = ADP + protein N-phospho-L-histidine.</text>
        <dbReference type="EC" id="2.7.13.3"/>
    </reaction>
</comment>